<evidence type="ECO:0000256" key="2">
    <source>
        <dbReference type="ARBA" id="ARBA00023125"/>
    </source>
</evidence>
<evidence type="ECO:0000313" key="8">
    <source>
        <dbReference type="Proteomes" id="UP000429607"/>
    </source>
</evidence>
<dbReference type="PANTHER" id="PTHR31973">
    <property type="entry name" value="POLYPROTEIN, PUTATIVE-RELATED"/>
    <property type="match status" value="1"/>
</dbReference>
<reference evidence="7 8" key="1">
    <citation type="submission" date="2018-09" db="EMBL/GenBank/DDBJ databases">
        <title>Genomic investigation of the strawberry pathogen Phytophthora fragariae indicates pathogenicity is determined by transcriptional variation in three key races.</title>
        <authorList>
            <person name="Adams T.M."/>
            <person name="Armitage A.D."/>
            <person name="Sobczyk M.K."/>
            <person name="Bates H.J."/>
            <person name="Dunwell J.M."/>
            <person name="Nellist C.F."/>
            <person name="Harrison R.J."/>
        </authorList>
    </citation>
    <scope>NUCLEOTIDE SEQUENCE [LARGE SCALE GENOMIC DNA]</scope>
    <source>
        <strain evidence="7 8">SCRP249</strain>
    </source>
</reference>
<dbReference type="InterPro" id="IPR001207">
    <property type="entry name" value="Transposase_mutator"/>
</dbReference>
<feature type="compositionally biased region" description="Basic residues" evidence="5">
    <location>
        <begin position="445"/>
        <end position="464"/>
    </location>
</feature>
<dbReference type="GO" id="GO:0003677">
    <property type="term" value="F:DNA binding"/>
    <property type="evidence" value="ECO:0007669"/>
    <property type="project" value="UniProtKB-KW"/>
</dbReference>
<keyword evidence="4" id="KW-0862">Zinc</keyword>
<evidence type="ECO:0000256" key="4">
    <source>
        <dbReference type="PROSITE-ProRule" id="PRU00325"/>
    </source>
</evidence>
<dbReference type="EMBL" id="QXFV01000030">
    <property type="protein sequence ID" value="KAE9051864.1"/>
    <property type="molecule type" value="Genomic_DNA"/>
</dbReference>
<proteinExistence type="predicted"/>
<keyword evidence="1" id="KW-0815">Transposition</keyword>
<comment type="caution">
    <text evidence="7">The sequence shown here is derived from an EMBL/GenBank/DDBJ whole genome shotgun (WGS) entry which is preliminary data.</text>
</comment>
<dbReference type="GO" id="GO:0006313">
    <property type="term" value="P:DNA transposition"/>
    <property type="evidence" value="ECO:0007669"/>
    <property type="project" value="InterPro"/>
</dbReference>
<evidence type="ECO:0000256" key="1">
    <source>
        <dbReference type="ARBA" id="ARBA00022578"/>
    </source>
</evidence>
<dbReference type="GO" id="GO:0004803">
    <property type="term" value="F:transposase activity"/>
    <property type="evidence" value="ECO:0007669"/>
    <property type="project" value="InterPro"/>
</dbReference>
<keyword evidence="2" id="KW-0238">DNA-binding</keyword>
<dbReference type="Pfam" id="PF10551">
    <property type="entry name" value="MULE"/>
    <property type="match status" value="1"/>
</dbReference>
<dbReference type="Pfam" id="PF04434">
    <property type="entry name" value="SWIM"/>
    <property type="match status" value="1"/>
</dbReference>
<feature type="domain" description="SWIM-type" evidence="6">
    <location>
        <begin position="358"/>
        <end position="390"/>
    </location>
</feature>
<name>A0A6A3P833_9STRA</name>
<evidence type="ECO:0000256" key="5">
    <source>
        <dbReference type="SAM" id="MobiDB-lite"/>
    </source>
</evidence>
<accession>A0A6A3P833</accession>
<dbReference type="InterPro" id="IPR007527">
    <property type="entry name" value="Znf_SWIM"/>
</dbReference>
<protein>
    <recommendedName>
        <fullName evidence="6">SWIM-type domain-containing protein</fullName>
    </recommendedName>
</protein>
<dbReference type="Proteomes" id="UP000429607">
    <property type="component" value="Unassembled WGS sequence"/>
</dbReference>
<dbReference type="AlphaFoldDB" id="A0A6A3P833"/>
<keyword evidence="4" id="KW-0479">Metal-binding</keyword>
<sequence>MTGSAISEFLVSKGFKVSPSSISRIKQAINESNHVERLVSYQKLESYLKLMAEKNPGSIWRFEKEGDGTFKRACFLPSIGIRVALNARRLFGLDGAHLKGEMNNYRVFLVATAKDFNNHILPFAFSLVPVENYDNWVWFLKVVREALEECQRFTVLSDRQKGLLLAVSEVFPLAGHRFCLRHIKSNINSKGISLTGLERGLINDMARSDCESDYKVFEKELERTKPAAVAYLNGIDKTHWVKYKYQEHFKLPTYGETTSNLTEQANSWIGNECRSAKPLDAFALYFRKLSELVSGKRQMGVDWLAKRTGAELVPQLPSERKSLVIAAELCKVTPCMEGAYNVIFLGKSKHPGFIHPWRLVDLPARECTCGNWQDKEFPCVHAVATSVKEGQALDTLYDVKRMSIDHFRETYKAAFRPWPTDVTLGTDLTIRVPPIQSDPPELGKRGLKPGPKPKHKRKKTKSGN</sequence>
<feature type="region of interest" description="Disordered" evidence="5">
    <location>
        <begin position="430"/>
        <end position="464"/>
    </location>
</feature>
<dbReference type="PROSITE" id="PS50966">
    <property type="entry name" value="ZF_SWIM"/>
    <property type="match status" value="1"/>
</dbReference>
<evidence type="ECO:0000259" key="6">
    <source>
        <dbReference type="PROSITE" id="PS50966"/>
    </source>
</evidence>
<dbReference type="PROSITE" id="PS01007">
    <property type="entry name" value="TRANSPOSASE_MUTATOR"/>
    <property type="match status" value="1"/>
</dbReference>
<evidence type="ECO:0000313" key="7">
    <source>
        <dbReference type="EMBL" id="KAE9051864.1"/>
    </source>
</evidence>
<dbReference type="InterPro" id="IPR018289">
    <property type="entry name" value="MULE_transposase_dom"/>
</dbReference>
<evidence type="ECO:0000256" key="3">
    <source>
        <dbReference type="ARBA" id="ARBA00023172"/>
    </source>
</evidence>
<dbReference type="PANTHER" id="PTHR31973:SF187">
    <property type="entry name" value="MUTATOR TRANSPOSASE MUDRA PROTEIN"/>
    <property type="match status" value="1"/>
</dbReference>
<keyword evidence="3" id="KW-0233">DNA recombination</keyword>
<organism evidence="7 8">
    <name type="scientific">Phytophthora rubi</name>
    <dbReference type="NCBI Taxonomy" id="129364"/>
    <lineage>
        <taxon>Eukaryota</taxon>
        <taxon>Sar</taxon>
        <taxon>Stramenopiles</taxon>
        <taxon>Oomycota</taxon>
        <taxon>Peronosporomycetes</taxon>
        <taxon>Peronosporales</taxon>
        <taxon>Peronosporaceae</taxon>
        <taxon>Phytophthora</taxon>
    </lineage>
</organism>
<dbReference type="GO" id="GO:0008270">
    <property type="term" value="F:zinc ion binding"/>
    <property type="evidence" value="ECO:0007669"/>
    <property type="project" value="UniProtKB-KW"/>
</dbReference>
<keyword evidence="4" id="KW-0863">Zinc-finger</keyword>
<gene>
    <name evidence="7" type="ORF">PR001_g1022</name>
</gene>